<dbReference type="EMBL" id="BARU01025356">
    <property type="protein sequence ID" value="GAH65466.1"/>
    <property type="molecule type" value="Genomic_DNA"/>
</dbReference>
<organism evidence="1">
    <name type="scientific">marine sediment metagenome</name>
    <dbReference type="NCBI Taxonomy" id="412755"/>
    <lineage>
        <taxon>unclassified sequences</taxon>
        <taxon>metagenomes</taxon>
        <taxon>ecological metagenomes</taxon>
    </lineage>
</organism>
<gene>
    <name evidence="1" type="ORF">S03H2_40865</name>
</gene>
<dbReference type="InterPro" id="IPR011050">
    <property type="entry name" value="Pectin_lyase_fold/virulence"/>
</dbReference>
<dbReference type="SUPFAM" id="SSF51126">
    <property type="entry name" value="Pectin lyase-like"/>
    <property type="match status" value="1"/>
</dbReference>
<evidence type="ECO:0008006" key="2">
    <source>
        <dbReference type="Google" id="ProtNLM"/>
    </source>
</evidence>
<comment type="caution">
    <text evidence="1">The sequence shown here is derived from an EMBL/GenBank/DDBJ whole genome shotgun (WGS) entry which is preliminary data.</text>
</comment>
<feature type="non-terminal residue" evidence="1">
    <location>
        <position position="130"/>
    </location>
</feature>
<name>X1H5P5_9ZZZZ</name>
<reference evidence="1" key="1">
    <citation type="journal article" date="2014" name="Front. Microbiol.">
        <title>High frequency of phylogenetically diverse reductive dehalogenase-homologous genes in deep subseafloor sedimentary metagenomes.</title>
        <authorList>
            <person name="Kawai M."/>
            <person name="Futagami T."/>
            <person name="Toyoda A."/>
            <person name="Takaki Y."/>
            <person name="Nishi S."/>
            <person name="Hori S."/>
            <person name="Arai W."/>
            <person name="Tsubouchi T."/>
            <person name="Morono Y."/>
            <person name="Uchiyama I."/>
            <person name="Ito T."/>
            <person name="Fujiyama A."/>
            <person name="Inagaki F."/>
            <person name="Takami H."/>
        </authorList>
    </citation>
    <scope>NUCLEOTIDE SEQUENCE</scope>
    <source>
        <strain evidence="1">Expedition CK06-06</strain>
    </source>
</reference>
<evidence type="ECO:0000313" key="1">
    <source>
        <dbReference type="EMBL" id="GAH65466.1"/>
    </source>
</evidence>
<sequence>MPYDVPSNTGVSLTTWFNIIGNSNPNKPSRVSDIKIVGYRSIDSSSTTMYTGFYISEVMNFRVDHCCLENICGIGIRSIGHYCNGVIDHNIFDNTNGIPDPYAERTVGYAIFPSRADPEYDWDENLQNIL</sequence>
<protein>
    <recommendedName>
        <fullName evidence="2">Right handed beta helix domain-containing protein</fullName>
    </recommendedName>
</protein>
<accession>X1H5P5</accession>
<dbReference type="AlphaFoldDB" id="X1H5P5"/>
<proteinExistence type="predicted"/>